<proteinExistence type="predicted"/>
<comment type="caution">
    <text evidence="7">The sequence shown here is derived from an EMBL/GenBank/DDBJ whole genome shotgun (WGS) entry which is preliminary data.</text>
</comment>
<feature type="region of interest" description="Disordered" evidence="5">
    <location>
        <begin position="659"/>
        <end position="1274"/>
    </location>
</feature>
<feature type="compositionally biased region" description="Pro residues" evidence="5">
    <location>
        <begin position="1310"/>
        <end position="1319"/>
    </location>
</feature>
<comment type="subcellular location">
    <subcellularLocation>
        <location evidence="1">Nucleus</location>
    </subcellularLocation>
</comment>
<accession>A0A1M2VPL3</accession>
<dbReference type="SUPFAM" id="SSF117289">
    <property type="entry name" value="Nucleoporin domain"/>
    <property type="match status" value="1"/>
</dbReference>
<feature type="compositionally biased region" description="Basic and acidic residues" evidence="5">
    <location>
        <begin position="940"/>
        <end position="960"/>
    </location>
</feature>
<feature type="compositionally biased region" description="Polar residues" evidence="5">
    <location>
        <begin position="879"/>
        <end position="893"/>
    </location>
</feature>
<evidence type="ECO:0000313" key="7">
    <source>
        <dbReference type="EMBL" id="OJT09541.1"/>
    </source>
</evidence>
<feature type="compositionally biased region" description="Low complexity" evidence="5">
    <location>
        <begin position="758"/>
        <end position="771"/>
    </location>
</feature>
<dbReference type="Proteomes" id="UP000184267">
    <property type="component" value="Unassembled WGS sequence"/>
</dbReference>
<feature type="compositionally biased region" description="Gly residues" evidence="5">
    <location>
        <begin position="550"/>
        <end position="561"/>
    </location>
</feature>
<dbReference type="Gene3D" id="2.130.10.10">
    <property type="entry name" value="YVTN repeat-like/Quinoprotein amine dehydrogenase"/>
    <property type="match status" value="1"/>
</dbReference>
<feature type="domain" description="Nucleoporin Nup159/Nup146 N-terminal" evidence="6">
    <location>
        <begin position="54"/>
        <end position="429"/>
    </location>
</feature>
<evidence type="ECO:0000256" key="1">
    <source>
        <dbReference type="ARBA" id="ARBA00004123"/>
    </source>
</evidence>
<feature type="region of interest" description="Disordered" evidence="5">
    <location>
        <begin position="1287"/>
        <end position="1321"/>
    </location>
</feature>
<keyword evidence="2" id="KW-0813">Transport</keyword>
<dbReference type="GO" id="GO:0005634">
    <property type="term" value="C:nucleus"/>
    <property type="evidence" value="ECO:0007669"/>
    <property type="project" value="UniProtKB-SubCell"/>
</dbReference>
<feature type="compositionally biased region" description="Low complexity" evidence="5">
    <location>
        <begin position="905"/>
        <end position="928"/>
    </location>
</feature>
<dbReference type="InterPro" id="IPR039462">
    <property type="entry name" value="Nup159/Nup146_N"/>
</dbReference>
<keyword evidence="8" id="KW-1185">Reference proteome</keyword>
<evidence type="ECO:0000256" key="3">
    <source>
        <dbReference type="ARBA" id="ARBA00023242"/>
    </source>
</evidence>
<feature type="compositionally biased region" description="Low complexity" evidence="5">
    <location>
        <begin position="683"/>
        <end position="700"/>
    </location>
</feature>
<feature type="compositionally biased region" description="Pro residues" evidence="5">
    <location>
        <begin position="1674"/>
        <end position="1693"/>
    </location>
</feature>
<feature type="compositionally biased region" description="Low complexity" evidence="5">
    <location>
        <begin position="1200"/>
        <end position="1230"/>
    </location>
</feature>
<dbReference type="EMBL" id="MNAD01000900">
    <property type="protein sequence ID" value="OJT09541.1"/>
    <property type="molecule type" value="Genomic_DNA"/>
</dbReference>
<evidence type="ECO:0000256" key="4">
    <source>
        <dbReference type="SAM" id="Coils"/>
    </source>
</evidence>
<dbReference type="Pfam" id="PF16755">
    <property type="entry name" value="Beta-prop_NUP159_NUP214"/>
    <property type="match status" value="1"/>
</dbReference>
<evidence type="ECO:0000256" key="5">
    <source>
        <dbReference type="SAM" id="MobiDB-lite"/>
    </source>
</evidence>
<feature type="coiled-coil region" evidence="4">
    <location>
        <begin position="1487"/>
        <end position="1564"/>
    </location>
</feature>
<feature type="compositionally biased region" description="Low complexity" evidence="5">
    <location>
        <begin position="576"/>
        <end position="590"/>
    </location>
</feature>
<feature type="compositionally biased region" description="Gly residues" evidence="5">
    <location>
        <begin position="844"/>
        <end position="853"/>
    </location>
</feature>
<keyword evidence="4" id="KW-0175">Coiled coil</keyword>
<name>A0A1M2VPL3_TRAPU</name>
<dbReference type="STRING" id="154538.A0A1M2VPL3"/>
<keyword evidence="3" id="KW-0539">Nucleus</keyword>
<organism evidence="7 8">
    <name type="scientific">Trametes pubescens</name>
    <name type="common">White-rot fungus</name>
    <dbReference type="NCBI Taxonomy" id="154538"/>
    <lineage>
        <taxon>Eukaryota</taxon>
        <taxon>Fungi</taxon>
        <taxon>Dikarya</taxon>
        <taxon>Basidiomycota</taxon>
        <taxon>Agaricomycotina</taxon>
        <taxon>Agaricomycetes</taxon>
        <taxon>Polyporales</taxon>
        <taxon>Polyporaceae</taxon>
        <taxon>Trametes</taxon>
    </lineage>
</organism>
<reference evidence="7 8" key="1">
    <citation type="submission" date="2016-10" db="EMBL/GenBank/DDBJ databases">
        <title>Genome sequence of the basidiomycete white-rot fungus Trametes pubescens.</title>
        <authorList>
            <person name="Makela M.R."/>
            <person name="Granchi Z."/>
            <person name="Peng M."/>
            <person name="De Vries R.P."/>
            <person name="Grigoriev I."/>
            <person name="Riley R."/>
            <person name="Hilden K."/>
        </authorList>
    </citation>
    <scope>NUCLEOTIDE SEQUENCE [LARGE SCALE GENOMIC DNA]</scope>
    <source>
        <strain evidence="7 8">FBCC735</strain>
    </source>
</reference>
<feature type="compositionally biased region" description="Low complexity" evidence="5">
    <location>
        <begin position="1034"/>
        <end position="1047"/>
    </location>
</feature>
<gene>
    <name evidence="7" type="ORF">TRAPUB_13986</name>
</gene>
<feature type="compositionally biased region" description="Low complexity" evidence="5">
    <location>
        <begin position="1084"/>
        <end position="1113"/>
    </location>
</feature>
<feature type="compositionally biased region" description="Polar residues" evidence="5">
    <location>
        <begin position="1231"/>
        <end position="1240"/>
    </location>
</feature>
<evidence type="ECO:0000259" key="6">
    <source>
        <dbReference type="Pfam" id="PF16755"/>
    </source>
</evidence>
<feature type="region of interest" description="Disordered" evidence="5">
    <location>
        <begin position="448"/>
        <end position="491"/>
    </location>
</feature>
<dbReference type="OrthoDB" id="248320at2759"/>
<feature type="region of interest" description="Disordered" evidence="5">
    <location>
        <begin position="1673"/>
        <end position="1760"/>
    </location>
</feature>
<feature type="compositionally biased region" description="Pro residues" evidence="5">
    <location>
        <begin position="1702"/>
        <end position="1714"/>
    </location>
</feature>
<feature type="compositionally biased region" description="Low complexity" evidence="5">
    <location>
        <begin position="1156"/>
        <end position="1184"/>
    </location>
</feature>
<feature type="region of interest" description="Disordered" evidence="5">
    <location>
        <begin position="546"/>
        <end position="610"/>
    </location>
</feature>
<feature type="region of interest" description="Disordered" evidence="5">
    <location>
        <begin position="1774"/>
        <end position="1794"/>
    </location>
</feature>
<dbReference type="OMA" id="PIMYAYL"/>
<feature type="compositionally biased region" description="Polar residues" evidence="5">
    <location>
        <begin position="1190"/>
        <end position="1199"/>
    </location>
</feature>
<feature type="compositionally biased region" description="Low complexity" evidence="5">
    <location>
        <begin position="854"/>
        <end position="878"/>
    </location>
</feature>
<feature type="compositionally biased region" description="Gly residues" evidence="5">
    <location>
        <begin position="747"/>
        <end position="757"/>
    </location>
</feature>
<feature type="compositionally biased region" description="Low complexity" evidence="5">
    <location>
        <begin position="809"/>
        <end position="835"/>
    </location>
</feature>
<evidence type="ECO:0000256" key="2">
    <source>
        <dbReference type="ARBA" id="ARBA00022448"/>
    </source>
</evidence>
<feature type="compositionally biased region" description="Low complexity" evidence="5">
    <location>
        <begin position="968"/>
        <end position="994"/>
    </location>
</feature>
<feature type="compositionally biased region" description="Low complexity" evidence="5">
    <location>
        <begin position="1120"/>
        <end position="1140"/>
    </location>
</feature>
<dbReference type="InterPro" id="IPR015943">
    <property type="entry name" value="WD40/YVTN_repeat-like_dom_sf"/>
</dbReference>
<feature type="compositionally biased region" description="Low complexity" evidence="5">
    <location>
        <begin position="1287"/>
        <end position="1309"/>
    </location>
</feature>
<protein>
    <submittedName>
        <fullName evidence="7">Nucleoporin nup146</fullName>
    </submittedName>
</protein>
<feature type="compositionally biased region" description="Polar residues" evidence="5">
    <location>
        <begin position="701"/>
        <end position="717"/>
    </location>
</feature>
<evidence type="ECO:0000313" key="8">
    <source>
        <dbReference type="Proteomes" id="UP000184267"/>
    </source>
</evidence>
<sequence>MNVNQLHPQPPAQLQRISKEASEKEADFLALRLLNKRSRLRLSPEPLDLDVLPAKARLLAVANSAGWYAAAVRNTDGSYALVLSPLNDLHSVFSSSTSDGPLSLQSRVSLPLPAIPHIVSFTQDDARLLVAFTSGPLSVYDSQAVFQSSAAAPPLHTFPFSGRKPVQDIFPSPGDMQTVALVREAGDELPVEILDVQKLASIGGWNAGGSPATNPISASWSPKGKQIAIGLESGDIVTFSPTDTSTVKSVVPKPQNLDGQSIIATTWLSNSEFHAIYAPVGQLSPDVEQSHYILSLDSKSRTAGDVKLACPYLPFPGVRPPGCFVVTLRAWEPSRLLLFVGDGTSSDIGVLGSLTDSGASTLDSWLNLTLEETSTPTVPLDSDMNDTVLLGLELDLTNDQSYKYTGPSGEDVDVPPPPIMYLYASDGTLTGWHIIQTQGVAYPGMMATRSSSAPSISPATSTATDSSAHSAFAAPAPTSAQPSGFGGTNNTSGGFGAFSGAPAKFGGPPFGFGAQTPPAQILQAPPMSAPSVSVEMASATEDTMVSEADGGLGGMSLGGGESSQPRPGAGTSSMFGSSGAPQQQSTPSGSPFGGSGPTSNSTFATFGAGPIKPPTGFGAFGGGSGSSSGFGSGNAFGSGSSGGFGTGSSSAFGGGASAFSSKPAGENDASNPASTESKPSSAFGQTGFGQSTFGQSGFGTNPTATAFGQSSFGQPSASKPAFGQSAFGSTSFGTAATPTKPPPSSTFGGGSSSGGGFAAFATASTSFASAAQQKTPDAKPVWASQAAERKPQDAPSSGGVSSGGKALGAKPTESTTSPSSSAKSTESASSTVASTQPPQSTSGGAFGGLGQGNAFGKSSFGQSSFGQSSFGQPSIGQSAFGQSAFGQSSTPATTPLKPVATPSKPATTTPFGGGFASFATAGPSAFSTVPAPKSPPNEAKPVRAVDASEDKPKDAQEQPKPKSAFGTSPSAGSVFGGSSFAVSSASTTSTTPASKPAFGQSAFGSTSFGATATPVKPPPTSAFGSGSSSGGGFAAFTTAPTSFASAAQQKTPDAKPVWASQAAEQKPQDAPSSEGAFSAGDVPGAEPTESTSSPSSPSGSAKSTESASSSSGSENLTDLASSPSGSEKSTKSASSTFASAQPSQSTGAGAFGGLGQSSAFGKSSFGQSSFGQSSFGQSSFGQPSIGKSAFGQSAFGQSSTPATTPLKPATTTPSGGGFASFAAARPSAFSTVTAQKSPSNEAKPVWAVGAREDKPKDTQVQPKPKSAFGTSPNAGSVFGGSTFAIPSASTTSTTSVSTTEKTATPVTPAATPPVTPAPKPATVAAASTTPAIPAPVGASAVPIQPPPPSQAAIAQGMQVECLYLFSSLAKELEDLKALATRASARTTQLKKPGNGNKTAQDLLDPAKWILGDLAQFKEIMKEVEREVEKWEKEKPSVISVMRELESDMLKATTRKEEIARFHKASQDTEFARMLKARTLSPEHLETQAQLRREIRTMRGRIQQLEDHIQASKKKLNSVKNGKPTLKPPSLDTINRTYRNIDVAIEQEEEGVSSLAERVAQLNLASQARGKLSFAASSTRDKRLPDRTGRIGREVTPNIAASTAAALNAERSAQKLKRALLKARKEPLLNTKAIDALPPACEIRSSHKPLLSPESGLGVGAAFAAGMLRMGGFPPATPGMPTPAGPAWTPPPPGSFGMSPAWSPSPPFTAEPTPPSSGRSGAMRPPKERNHGRSAQLSQPAGFVKPPPRPPPVGFSWGPLPKFEPVQKTIPGFSSFSNIKAESMPVKVKEEEKDLGSSWIADSFGALKK</sequence>
<feature type="compositionally biased region" description="Polar residues" evidence="5">
    <location>
        <begin position="668"/>
        <end position="682"/>
    </location>
</feature>